<evidence type="ECO:0000256" key="1">
    <source>
        <dbReference type="SAM" id="MobiDB-lite"/>
    </source>
</evidence>
<feature type="compositionally biased region" description="Polar residues" evidence="1">
    <location>
        <begin position="44"/>
        <end position="68"/>
    </location>
</feature>
<evidence type="ECO:0000313" key="2">
    <source>
        <dbReference type="EMBL" id="MCO8298347.1"/>
    </source>
</evidence>
<dbReference type="Proteomes" id="UP001057280">
    <property type="component" value="Unassembled WGS sequence"/>
</dbReference>
<feature type="compositionally biased region" description="Basic residues" evidence="1">
    <location>
        <begin position="9"/>
        <end position="19"/>
    </location>
</feature>
<organism evidence="2 3">
    <name type="scientific">Tetragenococcus halophilus</name>
    <name type="common">Pediococcus halophilus</name>
    <dbReference type="NCBI Taxonomy" id="51669"/>
    <lineage>
        <taxon>Bacteria</taxon>
        <taxon>Bacillati</taxon>
        <taxon>Bacillota</taxon>
        <taxon>Bacilli</taxon>
        <taxon>Lactobacillales</taxon>
        <taxon>Enterococcaceae</taxon>
        <taxon>Tetragenococcus</taxon>
    </lineage>
</organism>
<reference evidence="2" key="2">
    <citation type="journal article" date="2021" name="BMC Microbiol.">
        <title>The diversity among the species Tetragenococcus halophilus including new isolates from a lupine seed fermentation.</title>
        <authorList>
            <person name="Link T."/>
            <person name="Vogel R.F."/>
            <person name="Ehrmann M.A."/>
        </authorList>
    </citation>
    <scope>NUCLEOTIDE SEQUENCE</scope>
    <source>
        <strain evidence="2">TMW 2.2257</strain>
    </source>
</reference>
<protein>
    <submittedName>
        <fullName evidence="2">Uncharacterized protein</fullName>
    </submittedName>
</protein>
<dbReference type="EMBL" id="JACACB010000020">
    <property type="protein sequence ID" value="MCO8298347.1"/>
    <property type="molecule type" value="Genomic_DNA"/>
</dbReference>
<feature type="compositionally biased region" description="Basic residues" evidence="1">
    <location>
        <begin position="73"/>
        <end position="83"/>
    </location>
</feature>
<feature type="compositionally biased region" description="Polar residues" evidence="1">
    <location>
        <begin position="22"/>
        <end position="36"/>
    </location>
</feature>
<proteinExistence type="predicted"/>
<name>A0AB35HRM3_TETHA</name>
<reference evidence="2" key="1">
    <citation type="submission" date="2020-06" db="EMBL/GenBank/DDBJ databases">
        <authorList>
            <person name="Link T."/>
            <person name="Ehrmann M."/>
        </authorList>
    </citation>
    <scope>NUCLEOTIDE SEQUENCE</scope>
    <source>
        <strain evidence="2">TMW 2.2257</strain>
    </source>
</reference>
<accession>A0AB35HRM3</accession>
<comment type="caution">
    <text evidence="2">The sequence shown here is derived from an EMBL/GenBank/DDBJ whole genome shotgun (WGS) entry which is preliminary data.</text>
</comment>
<sequence>MNKESQQAKQKRNANRQRNRQTETVNQKNVAKTTQQKPERIRQQRANVAQTSRDSLNKRQTIKSANQLSSKKPSTKKQSKKAYLGKKNLVNAMIYKEILDKPLSLRDENK</sequence>
<dbReference type="AlphaFoldDB" id="A0AB35HRM3"/>
<dbReference type="RefSeq" id="WP_130706006.1">
    <property type="nucleotide sequence ID" value="NZ_BLRM01000081.1"/>
</dbReference>
<feature type="region of interest" description="Disordered" evidence="1">
    <location>
        <begin position="1"/>
        <end position="83"/>
    </location>
</feature>
<gene>
    <name evidence="2" type="ORF">HXW75_07650</name>
</gene>
<evidence type="ECO:0000313" key="3">
    <source>
        <dbReference type="Proteomes" id="UP001057280"/>
    </source>
</evidence>